<name>A0A1Y6CRP7_9BACT</name>
<gene>
    <name evidence="2" type="ORF">SAMN06296036_1562</name>
</gene>
<organism evidence="2 3">
    <name type="scientific">Pseudobacteriovorax antillogorgiicola</name>
    <dbReference type="NCBI Taxonomy" id="1513793"/>
    <lineage>
        <taxon>Bacteria</taxon>
        <taxon>Pseudomonadati</taxon>
        <taxon>Bdellovibrionota</taxon>
        <taxon>Oligoflexia</taxon>
        <taxon>Oligoflexales</taxon>
        <taxon>Pseudobacteriovoracaceae</taxon>
        <taxon>Pseudobacteriovorax</taxon>
    </lineage>
</organism>
<dbReference type="GO" id="GO:0003677">
    <property type="term" value="F:DNA binding"/>
    <property type="evidence" value="ECO:0007669"/>
    <property type="project" value="InterPro"/>
</dbReference>
<dbReference type="RefSeq" id="WP_159455769.1">
    <property type="nucleotide sequence ID" value="NZ_FWZT01000056.1"/>
</dbReference>
<evidence type="ECO:0000313" key="3">
    <source>
        <dbReference type="Proteomes" id="UP000192907"/>
    </source>
</evidence>
<dbReference type="Proteomes" id="UP000192907">
    <property type="component" value="Unassembled WGS sequence"/>
</dbReference>
<dbReference type="GO" id="GO:0004803">
    <property type="term" value="F:transposase activity"/>
    <property type="evidence" value="ECO:0007669"/>
    <property type="project" value="InterPro"/>
</dbReference>
<protein>
    <submittedName>
        <fullName evidence="2">Putative transposase</fullName>
    </submittedName>
</protein>
<reference evidence="3" key="1">
    <citation type="submission" date="2017-04" db="EMBL/GenBank/DDBJ databases">
        <authorList>
            <person name="Varghese N."/>
            <person name="Submissions S."/>
        </authorList>
    </citation>
    <scope>NUCLEOTIDE SEQUENCE [LARGE SCALE GENOMIC DNA]</scope>
    <source>
        <strain evidence="3">RKEM611</strain>
    </source>
</reference>
<dbReference type="STRING" id="1513793.SAMN06296036_1562"/>
<dbReference type="InterPro" id="IPR007069">
    <property type="entry name" value="Transposase_32"/>
</dbReference>
<dbReference type="EMBL" id="FWZT01000056">
    <property type="protein sequence ID" value="SMF84508.1"/>
    <property type="molecule type" value="Genomic_DNA"/>
</dbReference>
<keyword evidence="3" id="KW-1185">Reference proteome</keyword>
<dbReference type="Pfam" id="PF04986">
    <property type="entry name" value="Y2_Tnp"/>
    <property type="match status" value="1"/>
</dbReference>
<evidence type="ECO:0000313" key="2">
    <source>
        <dbReference type="EMBL" id="SMF84508.1"/>
    </source>
</evidence>
<dbReference type="AlphaFoldDB" id="A0A1Y6CRP7"/>
<evidence type="ECO:0000259" key="1">
    <source>
        <dbReference type="Pfam" id="PF04986"/>
    </source>
</evidence>
<feature type="domain" description="Transposase IS801/IS1294" evidence="1">
    <location>
        <begin position="3"/>
        <end position="92"/>
    </location>
</feature>
<dbReference type="GO" id="GO:0006313">
    <property type="term" value="P:DNA transposition"/>
    <property type="evidence" value="ECO:0007669"/>
    <property type="project" value="InterPro"/>
</dbReference>
<accession>A0A1Y6CRP7</accession>
<proteinExistence type="predicted"/>
<sequence>MNGFSIHAATSIKAHERDRLEKLLRYLGRGPVSHERISLDENGNILYELKSSYDGATHVMFSPMEFIEKLASMIPPPYKHQVNYYGCLSSHSKLSPKIVGGSVVGSCGQGDLQQECKNDGEAEVESDDSSASRYIPWAELLKRTFGIELSTCPKCGGRVRVIAAIMEVEAITKILNHVGLGSDPPKGQFLTKEEHVYESFY</sequence>